<organism evidence="2 3">
    <name type="scientific">Collybiopsis luxurians FD-317 M1</name>
    <dbReference type="NCBI Taxonomy" id="944289"/>
    <lineage>
        <taxon>Eukaryota</taxon>
        <taxon>Fungi</taxon>
        <taxon>Dikarya</taxon>
        <taxon>Basidiomycota</taxon>
        <taxon>Agaricomycotina</taxon>
        <taxon>Agaricomycetes</taxon>
        <taxon>Agaricomycetidae</taxon>
        <taxon>Agaricales</taxon>
        <taxon>Marasmiineae</taxon>
        <taxon>Omphalotaceae</taxon>
        <taxon>Collybiopsis</taxon>
        <taxon>Collybiopsis luxurians</taxon>
    </lineage>
</organism>
<keyword evidence="3" id="KW-1185">Reference proteome</keyword>
<evidence type="ECO:0000256" key="1">
    <source>
        <dbReference type="SAM" id="SignalP"/>
    </source>
</evidence>
<accession>A0A0D0C7H4</accession>
<proteinExistence type="predicted"/>
<evidence type="ECO:0000313" key="2">
    <source>
        <dbReference type="EMBL" id="KIK53867.1"/>
    </source>
</evidence>
<dbReference type="OrthoDB" id="2841294at2759"/>
<dbReference type="Pfam" id="PF19271">
    <property type="entry name" value="Nis1"/>
    <property type="match status" value="1"/>
</dbReference>
<reference evidence="2 3" key="1">
    <citation type="submission" date="2014-04" db="EMBL/GenBank/DDBJ databases">
        <title>Evolutionary Origins and Diversification of the Mycorrhizal Mutualists.</title>
        <authorList>
            <consortium name="DOE Joint Genome Institute"/>
            <consortium name="Mycorrhizal Genomics Consortium"/>
            <person name="Kohler A."/>
            <person name="Kuo A."/>
            <person name="Nagy L.G."/>
            <person name="Floudas D."/>
            <person name="Copeland A."/>
            <person name="Barry K.W."/>
            <person name="Cichocki N."/>
            <person name="Veneault-Fourrey C."/>
            <person name="LaButti K."/>
            <person name="Lindquist E.A."/>
            <person name="Lipzen A."/>
            <person name="Lundell T."/>
            <person name="Morin E."/>
            <person name="Murat C."/>
            <person name="Riley R."/>
            <person name="Ohm R."/>
            <person name="Sun H."/>
            <person name="Tunlid A."/>
            <person name="Henrissat B."/>
            <person name="Grigoriev I.V."/>
            <person name="Hibbett D.S."/>
            <person name="Martin F."/>
        </authorList>
    </citation>
    <scope>NUCLEOTIDE SEQUENCE [LARGE SCALE GENOMIC DNA]</scope>
    <source>
        <strain evidence="2 3">FD-317 M1</strain>
    </source>
</reference>
<evidence type="ECO:0000313" key="3">
    <source>
        <dbReference type="Proteomes" id="UP000053593"/>
    </source>
</evidence>
<keyword evidence="1" id="KW-0732">Signal</keyword>
<dbReference type="EMBL" id="KN834823">
    <property type="protein sequence ID" value="KIK53867.1"/>
    <property type="molecule type" value="Genomic_DNA"/>
</dbReference>
<protein>
    <submittedName>
        <fullName evidence="2">Unplaced genomic scaffold GYMLUscaffold_75, whole genome shotgun sequence</fullName>
    </submittedName>
</protein>
<feature type="chain" id="PRO_5002207743" evidence="1">
    <location>
        <begin position="20"/>
        <end position="146"/>
    </location>
</feature>
<dbReference type="AlphaFoldDB" id="A0A0D0C7H4"/>
<sequence length="146" mass="15113">MKLFTSVLSAFSFGSVALGQFVQIGAPTNMTSVIPGGPISVRIDRPNFQSSALEIALVIGISTCGTGPCPGPVDGVIGTILYNGPYNPQQPPDSTIPPLPPHQYFNGTVPDFLPSGYAQLTVAHFSLVGAANGPLFETLSEVLVVA</sequence>
<gene>
    <name evidence="2" type="ORF">GYMLUDRAFT_207148</name>
</gene>
<name>A0A0D0C7H4_9AGAR</name>
<dbReference type="Proteomes" id="UP000053593">
    <property type="component" value="Unassembled WGS sequence"/>
</dbReference>
<feature type="signal peptide" evidence="1">
    <location>
        <begin position="1"/>
        <end position="19"/>
    </location>
</feature>
<dbReference type="HOGENOM" id="CLU_137500_1_0_1"/>
<dbReference type="InterPro" id="IPR045469">
    <property type="entry name" value="Nis1"/>
</dbReference>